<dbReference type="STRING" id="106370.Francci3_1986"/>
<dbReference type="Proteomes" id="UP000001937">
    <property type="component" value="Chromosome"/>
</dbReference>
<gene>
    <name evidence="2" type="ordered locus">Francci3_1986</name>
</gene>
<keyword evidence="3" id="KW-1185">Reference proteome</keyword>
<evidence type="ECO:0000256" key="1">
    <source>
        <dbReference type="SAM" id="MobiDB-lite"/>
    </source>
</evidence>
<proteinExistence type="predicted"/>
<dbReference type="EMBL" id="CP000249">
    <property type="protein sequence ID" value="ABD11360.1"/>
    <property type="molecule type" value="Genomic_DNA"/>
</dbReference>
<reference evidence="2 3" key="1">
    <citation type="journal article" date="2007" name="Genome Res.">
        <title>Genome characteristics of facultatively symbiotic Frankia sp. strains reflect host range and host plant biogeography.</title>
        <authorList>
            <person name="Normand P."/>
            <person name="Lapierre P."/>
            <person name="Tisa L.S."/>
            <person name="Gogarten J.P."/>
            <person name="Alloisio N."/>
            <person name="Bagnarol E."/>
            <person name="Bassi C.A."/>
            <person name="Berry A.M."/>
            <person name="Bickhart D.M."/>
            <person name="Choisne N."/>
            <person name="Couloux A."/>
            <person name="Cournoyer B."/>
            <person name="Cruveiller S."/>
            <person name="Daubin V."/>
            <person name="Demange N."/>
            <person name="Francino M.P."/>
            <person name="Goltsman E."/>
            <person name="Huang Y."/>
            <person name="Kopp O.R."/>
            <person name="Labarre L."/>
            <person name="Lapidus A."/>
            <person name="Lavire C."/>
            <person name="Marechal J."/>
            <person name="Martinez M."/>
            <person name="Mastronunzio J.E."/>
            <person name="Mullin B.C."/>
            <person name="Niemann J."/>
            <person name="Pujic P."/>
            <person name="Rawnsley T."/>
            <person name="Rouy Z."/>
            <person name="Schenowitz C."/>
            <person name="Sellstedt A."/>
            <person name="Tavares F."/>
            <person name="Tomkins J.P."/>
            <person name="Vallenet D."/>
            <person name="Valverde C."/>
            <person name="Wall L.G."/>
            <person name="Wang Y."/>
            <person name="Medigue C."/>
            <person name="Benson D.R."/>
        </authorList>
    </citation>
    <scope>NUCLEOTIDE SEQUENCE [LARGE SCALE GENOMIC DNA]</scope>
    <source>
        <strain evidence="3">DSM 45818 / CECT 9043 / CcI3</strain>
    </source>
</reference>
<organism evidence="2 3">
    <name type="scientific">Frankia casuarinae (strain DSM 45818 / CECT 9043 / HFP020203 / CcI3)</name>
    <dbReference type="NCBI Taxonomy" id="106370"/>
    <lineage>
        <taxon>Bacteria</taxon>
        <taxon>Bacillati</taxon>
        <taxon>Actinomycetota</taxon>
        <taxon>Actinomycetes</taxon>
        <taxon>Frankiales</taxon>
        <taxon>Frankiaceae</taxon>
        <taxon>Frankia</taxon>
    </lineage>
</organism>
<sequence>MWRIGRTGWAALRAMRTGWGILLVAQPGLVLRAAGGHSSSRARPAAVRVLGARHLVQSLLPPGRLGVAADCLHAASMLAFAAAVPGHRRLALADSVVASAFAASAFAAEQPTLQEVSAARGRAARGAGDGPGQTEGAAAQHRRCRQP</sequence>
<dbReference type="HOGENOM" id="CLU_1765355_0_0_11"/>
<evidence type="ECO:0000313" key="3">
    <source>
        <dbReference type="Proteomes" id="UP000001937"/>
    </source>
</evidence>
<feature type="region of interest" description="Disordered" evidence="1">
    <location>
        <begin position="117"/>
        <end position="147"/>
    </location>
</feature>
<protein>
    <submittedName>
        <fullName evidence="2">Uncharacterized protein</fullName>
    </submittedName>
</protein>
<dbReference type="AlphaFoldDB" id="Q2JBI2"/>
<accession>Q2JBI2</accession>
<evidence type="ECO:0000313" key="2">
    <source>
        <dbReference type="EMBL" id="ABD11360.1"/>
    </source>
</evidence>
<name>Q2JBI2_FRACC</name>
<dbReference type="KEGG" id="fra:Francci3_1986"/>